<keyword evidence="9 11" id="KW-1015">Disulfide bond</keyword>
<keyword evidence="7 11" id="KW-0805">Transcription regulation</keyword>
<evidence type="ECO:0000256" key="9">
    <source>
        <dbReference type="ARBA" id="ARBA00023157"/>
    </source>
</evidence>
<proteinExistence type="inferred from homology"/>
<keyword evidence="3 11" id="KW-0004">4Fe-4S</keyword>
<feature type="domain" description="4Fe-4S Wbl-type" evidence="12">
    <location>
        <begin position="15"/>
        <end position="71"/>
    </location>
</feature>
<feature type="binding site" evidence="11">
    <location>
        <position position="41"/>
    </location>
    <ligand>
        <name>[4Fe-4S] cluster</name>
        <dbReference type="ChEBI" id="CHEBI:49883"/>
    </ligand>
</feature>
<evidence type="ECO:0000256" key="6">
    <source>
        <dbReference type="ARBA" id="ARBA00023014"/>
    </source>
</evidence>
<keyword evidence="6 11" id="KW-0411">Iron-sulfur</keyword>
<comment type="PTM">
    <text evidence="11">Upon Fe-S cluster removal intramolecular disulfide bonds are formed.</text>
</comment>
<keyword evidence="10 11" id="KW-0804">Transcription</keyword>
<dbReference type="Proteomes" id="UP001235966">
    <property type="component" value="Unassembled WGS sequence"/>
</dbReference>
<keyword evidence="5 11" id="KW-0408">Iron</keyword>
<gene>
    <name evidence="11" type="primary">whiB</name>
    <name evidence="13" type="ORF">J2S49_001156</name>
</gene>
<dbReference type="Pfam" id="PF02467">
    <property type="entry name" value="Whib"/>
    <property type="match status" value="1"/>
</dbReference>
<evidence type="ECO:0000256" key="3">
    <source>
        <dbReference type="ARBA" id="ARBA00022485"/>
    </source>
</evidence>
<dbReference type="InterPro" id="IPR003482">
    <property type="entry name" value="Whib"/>
</dbReference>
<evidence type="ECO:0000256" key="10">
    <source>
        <dbReference type="ARBA" id="ARBA00023163"/>
    </source>
</evidence>
<dbReference type="EMBL" id="JAUSQW010000001">
    <property type="protein sequence ID" value="MDP9801080.1"/>
    <property type="molecule type" value="Genomic_DNA"/>
</dbReference>
<comment type="caution">
    <text evidence="13">The sequence shown here is derived from an EMBL/GenBank/DDBJ whole genome shotgun (WGS) entry which is preliminary data.</text>
</comment>
<comment type="subcellular location">
    <subcellularLocation>
        <location evidence="1 11">Cytoplasm</location>
    </subcellularLocation>
</comment>
<keyword evidence="4 11" id="KW-0479">Metal-binding</keyword>
<keyword evidence="11" id="KW-0963">Cytoplasm</keyword>
<dbReference type="PANTHER" id="PTHR38839:SF7">
    <property type="entry name" value="TRANSCRIPTIONAL REGULATOR WHIB4"/>
    <property type="match status" value="1"/>
</dbReference>
<evidence type="ECO:0000256" key="7">
    <source>
        <dbReference type="ARBA" id="ARBA00023015"/>
    </source>
</evidence>
<evidence type="ECO:0000256" key="1">
    <source>
        <dbReference type="ARBA" id="ARBA00004496"/>
    </source>
</evidence>
<evidence type="ECO:0000259" key="12">
    <source>
        <dbReference type="PROSITE" id="PS51674"/>
    </source>
</evidence>
<organism evidence="13 14">
    <name type="scientific">Arcanobacterium wilhelmae</name>
    <dbReference type="NCBI Taxonomy" id="1803177"/>
    <lineage>
        <taxon>Bacteria</taxon>
        <taxon>Bacillati</taxon>
        <taxon>Actinomycetota</taxon>
        <taxon>Actinomycetes</taxon>
        <taxon>Actinomycetales</taxon>
        <taxon>Actinomycetaceae</taxon>
        <taxon>Arcanobacterium</taxon>
    </lineage>
</organism>
<dbReference type="PROSITE" id="PS51674">
    <property type="entry name" value="4FE4S_WBL"/>
    <property type="match status" value="1"/>
</dbReference>
<comment type="cofactor">
    <cofactor evidence="11">
        <name>[4Fe-4S] cluster</name>
        <dbReference type="ChEBI" id="CHEBI:49883"/>
    </cofactor>
    <text evidence="11">Binds 1 [4Fe-4S] cluster per subunit. Following nitrosylation of the [4Fe-4S] cluster binds 1 [4Fe-8(NO)] cluster per subunit.</text>
</comment>
<comment type="function">
    <text evidence="11">Acts as a transcriptional regulator. Probably redox-responsive. The apo- but not holo-form probably binds DNA.</text>
</comment>
<comment type="similarity">
    <text evidence="2 11">Belongs to the WhiB family.</text>
</comment>
<feature type="binding site" evidence="11">
    <location>
        <position position="47"/>
    </location>
    <ligand>
        <name>[4Fe-4S] cluster</name>
        <dbReference type="ChEBI" id="CHEBI:49883"/>
    </ligand>
</feature>
<evidence type="ECO:0000256" key="2">
    <source>
        <dbReference type="ARBA" id="ARBA00006597"/>
    </source>
</evidence>
<evidence type="ECO:0000256" key="11">
    <source>
        <dbReference type="HAMAP-Rule" id="MF_01479"/>
    </source>
</evidence>
<comment type="PTM">
    <text evidence="11">The Fe-S cluster can be nitrosylated by nitric oxide (NO).</text>
</comment>
<protein>
    <recommendedName>
        <fullName evidence="11">Transcriptional regulator WhiB</fullName>
    </recommendedName>
</protein>
<name>A0ABT9NBJ7_9ACTO</name>
<dbReference type="PANTHER" id="PTHR38839">
    <property type="entry name" value="TRANSCRIPTIONAL REGULATOR WHID-RELATED"/>
    <property type="match status" value="1"/>
</dbReference>
<keyword evidence="8 11" id="KW-0238">DNA-binding</keyword>
<evidence type="ECO:0000256" key="4">
    <source>
        <dbReference type="ARBA" id="ARBA00022723"/>
    </source>
</evidence>
<dbReference type="InterPro" id="IPR034768">
    <property type="entry name" value="4FE4S_WBL"/>
</dbReference>
<evidence type="ECO:0000313" key="14">
    <source>
        <dbReference type="Proteomes" id="UP001235966"/>
    </source>
</evidence>
<sequence length="111" mass="12369">MSLAYAETSWTAAAACADLDPDALFVRGAAQRDLRKVCGRCPVRLTCLADALESEANFGVWGGMTERERRVLLRRYADVEDWTSTLAESDDFVISEIREGRVPRLTEIRSA</sequence>
<feature type="binding site" evidence="11">
    <location>
        <position position="16"/>
    </location>
    <ligand>
        <name>[4Fe-4S] cluster</name>
        <dbReference type="ChEBI" id="CHEBI:49883"/>
    </ligand>
</feature>
<accession>A0ABT9NBJ7</accession>
<dbReference type="RefSeq" id="WP_278058759.1">
    <property type="nucleotide sequence ID" value="NZ_CP121247.1"/>
</dbReference>
<keyword evidence="14" id="KW-1185">Reference proteome</keyword>
<evidence type="ECO:0000256" key="8">
    <source>
        <dbReference type="ARBA" id="ARBA00023125"/>
    </source>
</evidence>
<feature type="binding site" evidence="11">
    <location>
        <position position="38"/>
    </location>
    <ligand>
        <name>[4Fe-4S] cluster</name>
        <dbReference type="ChEBI" id="CHEBI:49883"/>
    </ligand>
</feature>
<dbReference type="HAMAP" id="MF_01479">
    <property type="entry name" value="WhiB"/>
    <property type="match status" value="1"/>
</dbReference>
<reference evidence="13 14" key="1">
    <citation type="submission" date="2023-07" db="EMBL/GenBank/DDBJ databases">
        <title>Sequencing the genomes of 1000 actinobacteria strains.</title>
        <authorList>
            <person name="Klenk H.-P."/>
        </authorList>
    </citation>
    <scope>NUCLEOTIDE SEQUENCE [LARGE SCALE GENOMIC DNA]</scope>
    <source>
        <strain evidence="13 14">DSM 102162</strain>
    </source>
</reference>
<evidence type="ECO:0000256" key="5">
    <source>
        <dbReference type="ARBA" id="ARBA00023004"/>
    </source>
</evidence>
<evidence type="ECO:0000313" key="13">
    <source>
        <dbReference type="EMBL" id="MDP9801080.1"/>
    </source>
</evidence>